<protein>
    <submittedName>
        <fullName evidence="3">PD40 domain-containing protein</fullName>
    </submittedName>
</protein>
<dbReference type="Pfam" id="PF00930">
    <property type="entry name" value="DPPIV_N"/>
    <property type="match status" value="1"/>
</dbReference>
<dbReference type="SUPFAM" id="SSF69304">
    <property type="entry name" value="Tricorn protease N-terminal domain"/>
    <property type="match status" value="1"/>
</dbReference>
<sequence length="433" mass="48219">MRNKQRLLSVCGIVFVILVVSILYELMSDPDSYRFYTGIGSGIDVSEDGTELLFSYYQEGSESIYLSDLDGANVQQLTNADGERHRQPKYSGDGESILYLNENEDGIQSIVVANKDGSEPRQVTERDQQVTEAIFSPDGNHIYYSAIPSKDFGVLEGTADNGYDLYSVDLTSNEVTNLTSQDYFTLSALSVSSDGKTIYFSLFEGEKQELFAYNLGDGTVRQPLPQLPELYSPMMAKDQQTLAYTAVAGQSEDSLFEYELFLYDVESDKTKQVTQFGTQVSSPVFFKGTTELAFLEQTNWPDDPSEFQPWVMDLETETLNKINLQLPEEQKELSVIQIVDGMINGVMIASLYVLLFSLLTVYSHFHLGKAFLPTIISGSLTVLLLGSSFVIAAMIDPWLALAIGVLAGALFVCTVLILIFTVVFRFLMKRRLA</sequence>
<keyword evidence="1" id="KW-0472">Membrane</keyword>
<evidence type="ECO:0000259" key="2">
    <source>
        <dbReference type="Pfam" id="PF00930"/>
    </source>
</evidence>
<gene>
    <name evidence="3" type="ORF">J7W16_12335</name>
</gene>
<evidence type="ECO:0000313" key="4">
    <source>
        <dbReference type="Proteomes" id="UP000678228"/>
    </source>
</evidence>
<evidence type="ECO:0000256" key="1">
    <source>
        <dbReference type="SAM" id="Phobius"/>
    </source>
</evidence>
<dbReference type="EMBL" id="JAGKSQ010000004">
    <property type="protein sequence ID" value="MBP3951920.1"/>
    <property type="molecule type" value="Genomic_DNA"/>
</dbReference>
<evidence type="ECO:0000313" key="3">
    <source>
        <dbReference type="EMBL" id="MBP3951920.1"/>
    </source>
</evidence>
<proteinExistence type="predicted"/>
<feature type="transmembrane region" description="Helical" evidence="1">
    <location>
        <begin position="341"/>
        <end position="362"/>
    </location>
</feature>
<comment type="caution">
    <text evidence="3">The sequence shown here is derived from an EMBL/GenBank/DDBJ whole genome shotgun (WGS) entry which is preliminary data.</text>
</comment>
<feature type="transmembrane region" description="Helical" evidence="1">
    <location>
        <begin position="7"/>
        <end position="27"/>
    </location>
</feature>
<organism evidence="3 4">
    <name type="scientific">Halalkalibacter suaedae</name>
    <dbReference type="NCBI Taxonomy" id="2822140"/>
    <lineage>
        <taxon>Bacteria</taxon>
        <taxon>Bacillati</taxon>
        <taxon>Bacillota</taxon>
        <taxon>Bacilli</taxon>
        <taxon>Bacillales</taxon>
        <taxon>Bacillaceae</taxon>
        <taxon>Halalkalibacter</taxon>
    </lineage>
</organism>
<accession>A0A940WSY7</accession>
<dbReference type="PANTHER" id="PTHR36842">
    <property type="entry name" value="PROTEIN TOLB HOMOLOG"/>
    <property type="match status" value="1"/>
</dbReference>
<dbReference type="AlphaFoldDB" id="A0A940WSY7"/>
<dbReference type="InterPro" id="IPR011042">
    <property type="entry name" value="6-blade_b-propeller_TolB-like"/>
</dbReference>
<dbReference type="PANTHER" id="PTHR36842:SF1">
    <property type="entry name" value="PROTEIN TOLB"/>
    <property type="match status" value="1"/>
</dbReference>
<dbReference type="Proteomes" id="UP000678228">
    <property type="component" value="Unassembled WGS sequence"/>
</dbReference>
<feature type="transmembrane region" description="Helical" evidence="1">
    <location>
        <begin position="401"/>
        <end position="427"/>
    </location>
</feature>
<dbReference type="RefSeq" id="WP_210597598.1">
    <property type="nucleotide sequence ID" value="NZ_JAGKSQ010000004.1"/>
</dbReference>
<keyword evidence="4" id="KW-1185">Reference proteome</keyword>
<feature type="domain" description="Dipeptidylpeptidase IV N-terminal" evidence="2">
    <location>
        <begin position="84"/>
        <end position="198"/>
    </location>
</feature>
<dbReference type="GO" id="GO:0006508">
    <property type="term" value="P:proteolysis"/>
    <property type="evidence" value="ECO:0007669"/>
    <property type="project" value="InterPro"/>
</dbReference>
<reference evidence="3" key="1">
    <citation type="submission" date="2021-03" db="EMBL/GenBank/DDBJ databases">
        <title>Bacillus suaedae sp. nov., isolated from Suaeda aralocaspica.</title>
        <authorList>
            <person name="Lei R.F.R."/>
        </authorList>
    </citation>
    <scope>NUCLEOTIDE SEQUENCE</scope>
    <source>
        <strain evidence="3">YZJH907-2</strain>
    </source>
</reference>
<dbReference type="Gene3D" id="2.120.10.30">
    <property type="entry name" value="TolB, C-terminal domain"/>
    <property type="match status" value="2"/>
</dbReference>
<keyword evidence="1" id="KW-1133">Transmembrane helix</keyword>
<dbReference type="InterPro" id="IPR002469">
    <property type="entry name" value="Peptidase_S9B_N"/>
</dbReference>
<keyword evidence="1" id="KW-0812">Transmembrane</keyword>
<name>A0A940WSY7_9BACI</name>
<feature type="transmembrane region" description="Helical" evidence="1">
    <location>
        <begin position="374"/>
        <end position="395"/>
    </location>
</feature>